<evidence type="ECO:0000256" key="1">
    <source>
        <dbReference type="SAM" id="Phobius"/>
    </source>
</evidence>
<organism evidence="3 4">
    <name type="scientific">Neobacillus bataviensis</name>
    <dbReference type="NCBI Taxonomy" id="220685"/>
    <lineage>
        <taxon>Bacteria</taxon>
        <taxon>Bacillati</taxon>
        <taxon>Bacillota</taxon>
        <taxon>Bacilli</taxon>
        <taxon>Bacillales</taxon>
        <taxon>Bacillaceae</taxon>
        <taxon>Neobacillus</taxon>
    </lineage>
</organism>
<dbReference type="AlphaFoldDB" id="A0A561CTE4"/>
<proteinExistence type="predicted"/>
<dbReference type="InterPro" id="IPR043717">
    <property type="entry name" value="DUF5658"/>
</dbReference>
<reference evidence="3 4" key="1">
    <citation type="submission" date="2019-06" db="EMBL/GenBank/DDBJ databases">
        <title>Sorghum-associated microbial communities from plants grown in Nebraska, USA.</title>
        <authorList>
            <person name="Schachtman D."/>
        </authorList>
    </citation>
    <scope>NUCLEOTIDE SEQUENCE [LARGE SCALE GENOMIC DNA]</scope>
    <source>
        <strain evidence="3 4">2482</strain>
    </source>
</reference>
<dbReference type="EMBL" id="VIVN01000013">
    <property type="protein sequence ID" value="TWD94491.1"/>
    <property type="molecule type" value="Genomic_DNA"/>
</dbReference>
<feature type="transmembrane region" description="Helical" evidence="1">
    <location>
        <begin position="42"/>
        <end position="62"/>
    </location>
</feature>
<keyword evidence="1" id="KW-0472">Membrane</keyword>
<dbReference type="RefSeq" id="WP_144567246.1">
    <property type="nucleotide sequence ID" value="NZ_VIVN01000013.1"/>
</dbReference>
<dbReference type="Pfam" id="PF18902">
    <property type="entry name" value="DUF5658"/>
    <property type="match status" value="1"/>
</dbReference>
<evidence type="ECO:0000313" key="4">
    <source>
        <dbReference type="Proteomes" id="UP000319671"/>
    </source>
</evidence>
<name>A0A561CTE4_9BACI</name>
<protein>
    <recommendedName>
        <fullName evidence="2">DUF5658 domain-containing protein</fullName>
    </recommendedName>
</protein>
<keyword evidence="1" id="KW-1133">Transmembrane helix</keyword>
<accession>A0A561CTE4</accession>
<sequence length="99" mass="11233">MKPCIFLLAAGLLDAILTHVGISSGFIEEGNPMMKEVINKGWSYFYLIKIFLPLLLLGLFYLKPFKGTIRMLLISTCVLYLSVLVYHMVWVVLYLNTSA</sequence>
<comment type="caution">
    <text evidence="3">The sequence shown here is derived from an EMBL/GenBank/DDBJ whole genome shotgun (WGS) entry which is preliminary data.</text>
</comment>
<dbReference type="Proteomes" id="UP000319671">
    <property type="component" value="Unassembled WGS sequence"/>
</dbReference>
<gene>
    <name evidence="3" type="ORF">FB550_11323</name>
</gene>
<feature type="transmembrane region" description="Helical" evidence="1">
    <location>
        <begin position="71"/>
        <end position="95"/>
    </location>
</feature>
<feature type="domain" description="DUF5658" evidence="2">
    <location>
        <begin position="5"/>
        <end position="92"/>
    </location>
</feature>
<keyword evidence="4" id="KW-1185">Reference proteome</keyword>
<evidence type="ECO:0000313" key="3">
    <source>
        <dbReference type="EMBL" id="TWD94491.1"/>
    </source>
</evidence>
<keyword evidence="1" id="KW-0812">Transmembrane</keyword>
<evidence type="ECO:0000259" key="2">
    <source>
        <dbReference type="Pfam" id="PF18902"/>
    </source>
</evidence>